<keyword evidence="2" id="KW-0413">Isomerase</keyword>
<dbReference type="EC" id="5.3.1.8" evidence="2"/>
<keyword evidence="2" id="KW-0548">Nucleotidyltransferase</keyword>
<dbReference type="GO" id="GO:0004476">
    <property type="term" value="F:mannose-6-phosphate isomerase activity"/>
    <property type="evidence" value="ECO:0007669"/>
    <property type="project" value="UniProtKB-EC"/>
</dbReference>
<dbReference type="EMBL" id="CP030104">
    <property type="protein sequence ID" value="AWX43448.1"/>
    <property type="molecule type" value="Genomic_DNA"/>
</dbReference>
<dbReference type="SUPFAM" id="SSF51182">
    <property type="entry name" value="RmlC-like cupins"/>
    <property type="match status" value="1"/>
</dbReference>
<dbReference type="InterPro" id="IPR011051">
    <property type="entry name" value="RmlC_Cupin_sf"/>
</dbReference>
<dbReference type="Pfam" id="PF07883">
    <property type="entry name" value="Cupin_2"/>
    <property type="match status" value="1"/>
</dbReference>
<evidence type="ECO:0000313" key="2">
    <source>
        <dbReference type="EMBL" id="AWX43448.1"/>
    </source>
</evidence>
<dbReference type="OrthoDB" id="2620172at2"/>
<evidence type="ECO:0000259" key="1">
    <source>
        <dbReference type="Pfam" id="PF07883"/>
    </source>
</evidence>
<name>A0A2Z4LPV8_9FLAO</name>
<dbReference type="InterPro" id="IPR013096">
    <property type="entry name" value="Cupin_2"/>
</dbReference>
<dbReference type="AlphaFoldDB" id="A0A2Z4LPV8"/>
<keyword evidence="3" id="KW-1185">Reference proteome</keyword>
<proteinExistence type="predicted"/>
<feature type="domain" description="Cupin type-2" evidence="1">
    <location>
        <begin position="31"/>
        <end position="89"/>
    </location>
</feature>
<dbReference type="EC" id="2.7.7.13" evidence="2"/>
<evidence type="ECO:0000313" key="3">
    <source>
        <dbReference type="Proteomes" id="UP000248536"/>
    </source>
</evidence>
<dbReference type="GO" id="GO:0004475">
    <property type="term" value="F:mannose-1-phosphate guanylyltransferase (GTP) activity"/>
    <property type="evidence" value="ECO:0007669"/>
    <property type="project" value="UniProtKB-EC"/>
</dbReference>
<dbReference type="KEGG" id="spon:HME9304_00436"/>
<keyword evidence="2" id="KW-0808">Transferase</keyword>
<dbReference type="RefSeq" id="WP_112377021.1">
    <property type="nucleotide sequence ID" value="NZ_CP030104.1"/>
</dbReference>
<gene>
    <name evidence="2" type="primary">algA</name>
    <name evidence="2" type="ORF">HME9304_00436</name>
</gene>
<organism evidence="2 3">
    <name type="scientific">Flagellimonas maritima</name>
    <dbReference type="NCBI Taxonomy" id="1383885"/>
    <lineage>
        <taxon>Bacteria</taxon>
        <taxon>Pseudomonadati</taxon>
        <taxon>Bacteroidota</taxon>
        <taxon>Flavobacteriia</taxon>
        <taxon>Flavobacteriales</taxon>
        <taxon>Flavobacteriaceae</taxon>
        <taxon>Flagellimonas</taxon>
    </lineage>
</organism>
<reference evidence="2 3" key="1">
    <citation type="submission" date="2018-06" db="EMBL/GenBank/DDBJ databases">
        <title>Spongiibacterium sp. HME9304 Genome sequencing and assembly.</title>
        <authorList>
            <person name="Kang H."/>
            <person name="Kim H."/>
            <person name="Joh K."/>
        </authorList>
    </citation>
    <scope>NUCLEOTIDE SEQUENCE [LARGE SCALE GENOMIC DNA]</scope>
    <source>
        <strain evidence="2 3">HME9304</strain>
    </source>
</reference>
<sequence length="110" mass="12600">MKLDSKEALKKLSNQNSPFLNLFEHGTLSVEIYKPEKVDLQQPHSRDEVYIIISGTGEFLNDGERTTFKPGDFLFVPAGVVHRFENFTEDFSTWVLFYGPEGGEQNQNDK</sequence>
<dbReference type="Proteomes" id="UP000248536">
    <property type="component" value="Chromosome"/>
</dbReference>
<dbReference type="CDD" id="cd02208">
    <property type="entry name" value="cupin_RmlC-like"/>
    <property type="match status" value="1"/>
</dbReference>
<dbReference type="InterPro" id="IPR014710">
    <property type="entry name" value="RmlC-like_jellyroll"/>
</dbReference>
<dbReference type="Gene3D" id="2.60.120.10">
    <property type="entry name" value="Jelly Rolls"/>
    <property type="match status" value="1"/>
</dbReference>
<protein>
    <submittedName>
        <fullName evidence="2">Mannose-1-phosphate guanylyltransferase</fullName>
        <ecNumber evidence="2">2.7.7.13</ecNumber>
        <ecNumber evidence="2">5.3.1.8</ecNumber>
    </submittedName>
</protein>
<accession>A0A2Z4LPV8</accession>